<feature type="transmembrane region" description="Helical" evidence="1">
    <location>
        <begin position="137"/>
        <end position="157"/>
    </location>
</feature>
<dbReference type="Pfam" id="PF24124">
    <property type="entry name" value="YphA"/>
    <property type="match status" value="1"/>
</dbReference>
<accession>A0ABW9XJF8</accession>
<evidence type="ECO:0000313" key="2">
    <source>
        <dbReference type="EMBL" id="NBD22604.1"/>
    </source>
</evidence>
<sequence length="209" mass="22841">MNDGFIVFWLLSMAAILYFTGWEEQVADGIRLRTIGVFIGASCLLQLVSINIRGEAVVTGSAVLAIVTAVTLLITVRRLGTMLFVLFSSLLTGFMWTWMRYIYSMDPVFVVIHPHWDGPVLAGLFAGLLADRFRSHFTIVVLSALLALAYHFIGTAAQDSPLEIGSLAWWDGLAIALTAARVVGSIKAWIKQITFGMIDNQSGERGGNS</sequence>
<dbReference type="Proteomes" id="UP000665561">
    <property type="component" value="Unassembled WGS sequence"/>
</dbReference>
<organism evidence="2 3">
    <name type="scientific">Paenibacillus glycinis</name>
    <dbReference type="NCBI Taxonomy" id="2697035"/>
    <lineage>
        <taxon>Bacteria</taxon>
        <taxon>Bacillati</taxon>
        <taxon>Bacillota</taxon>
        <taxon>Bacilli</taxon>
        <taxon>Bacillales</taxon>
        <taxon>Paenibacillaceae</taxon>
        <taxon>Paenibacillus</taxon>
    </lineage>
</organism>
<keyword evidence="1" id="KW-0812">Transmembrane</keyword>
<feature type="transmembrane region" description="Helical" evidence="1">
    <location>
        <begin position="58"/>
        <end position="76"/>
    </location>
</feature>
<keyword evidence="1" id="KW-1133">Transmembrane helix</keyword>
<feature type="transmembrane region" description="Helical" evidence="1">
    <location>
        <begin position="34"/>
        <end position="52"/>
    </location>
</feature>
<protein>
    <recommendedName>
        <fullName evidence="4">Permease</fullName>
    </recommendedName>
</protein>
<keyword evidence="3" id="KW-1185">Reference proteome</keyword>
<dbReference type="EMBL" id="JAAAMV010000001">
    <property type="protein sequence ID" value="NBD22604.1"/>
    <property type="molecule type" value="Genomic_DNA"/>
</dbReference>
<evidence type="ECO:0008006" key="4">
    <source>
        <dbReference type="Google" id="ProtNLM"/>
    </source>
</evidence>
<evidence type="ECO:0000313" key="3">
    <source>
        <dbReference type="Proteomes" id="UP000665561"/>
    </source>
</evidence>
<feature type="transmembrane region" description="Helical" evidence="1">
    <location>
        <begin position="169"/>
        <end position="190"/>
    </location>
</feature>
<evidence type="ECO:0000256" key="1">
    <source>
        <dbReference type="SAM" id="Phobius"/>
    </source>
</evidence>
<comment type="caution">
    <text evidence="2">The sequence shown here is derived from an EMBL/GenBank/DDBJ whole genome shotgun (WGS) entry which is preliminary data.</text>
</comment>
<feature type="transmembrane region" description="Helical" evidence="1">
    <location>
        <begin position="6"/>
        <end position="22"/>
    </location>
</feature>
<feature type="transmembrane region" description="Helical" evidence="1">
    <location>
        <begin position="83"/>
        <end position="103"/>
    </location>
</feature>
<gene>
    <name evidence="2" type="ORF">GT019_01825</name>
</gene>
<dbReference type="RefSeq" id="WP_161740593.1">
    <property type="nucleotide sequence ID" value="NZ_JAAAMV010000001.1"/>
</dbReference>
<proteinExistence type="predicted"/>
<feature type="transmembrane region" description="Helical" evidence="1">
    <location>
        <begin position="109"/>
        <end position="130"/>
    </location>
</feature>
<keyword evidence="1" id="KW-0472">Membrane</keyword>
<dbReference type="InterPro" id="IPR014617">
    <property type="entry name" value="YphA_Bacsu"/>
</dbReference>
<name>A0ABW9XJF8_9BACL</name>
<reference evidence="2 3" key="1">
    <citation type="submission" date="2020-01" db="EMBL/GenBank/DDBJ databases">
        <title>Paenibacillus soybeanensis sp. nov. isolated from the nodules of soybean (Glycine max(L.) Merr).</title>
        <authorList>
            <person name="Wang H."/>
        </authorList>
    </citation>
    <scope>NUCLEOTIDE SEQUENCE [LARGE SCALE GENOMIC DNA]</scope>
    <source>
        <strain evidence="2 3">T1</strain>
    </source>
</reference>